<dbReference type="STRING" id="391735.Veis_3647"/>
<organism evidence="1 2">
    <name type="scientific">Verminephrobacter eiseniae (strain EF01-2)</name>
    <dbReference type="NCBI Taxonomy" id="391735"/>
    <lineage>
        <taxon>Bacteria</taxon>
        <taxon>Pseudomonadati</taxon>
        <taxon>Pseudomonadota</taxon>
        <taxon>Betaproteobacteria</taxon>
        <taxon>Burkholderiales</taxon>
        <taxon>Comamonadaceae</taxon>
        <taxon>Verminephrobacter</taxon>
    </lineage>
</organism>
<dbReference type="KEGG" id="vei:Veis_3647"/>
<name>A1WP06_VEREI</name>
<dbReference type="InterPro" id="IPR011051">
    <property type="entry name" value="RmlC_Cupin_sf"/>
</dbReference>
<proteinExistence type="predicted"/>
<gene>
    <name evidence="1" type="ordered locus">Veis_3647</name>
</gene>
<dbReference type="eggNOG" id="COG3758">
    <property type="taxonomic scope" value="Bacteria"/>
</dbReference>
<evidence type="ECO:0000313" key="1">
    <source>
        <dbReference type="EMBL" id="ABM59363.1"/>
    </source>
</evidence>
<dbReference type="CDD" id="cd20293">
    <property type="entry name" value="cupin_HutD_N"/>
    <property type="match status" value="1"/>
</dbReference>
<dbReference type="SUPFAM" id="SSF51182">
    <property type="entry name" value="RmlC-like cupins"/>
    <property type="match status" value="1"/>
</dbReference>
<sequence>MSHPMMAFFDLATTPGQPWKNGAGSTQELACWPPGAGMDHFAWRLSVATIARSGPFSVFPGVQRQIMLLGGDGVHLRHARGRWEHLLDQRWQPFAFDGDEPLECRLAGGPSTALNLMLRHGLCSGTLQVLHAAPAPETPAAGLCMVLQGLWQWRGSSSSSGDGDTARALKAGQGFGWMDQRIESPGLASAAQHAGAALAWVALTGVPSPAAAVRAPSDGRAALVCRPGAGEKT</sequence>
<dbReference type="Pfam" id="PF05962">
    <property type="entry name" value="HutD"/>
    <property type="match status" value="1"/>
</dbReference>
<dbReference type="EMBL" id="CP000542">
    <property type="protein sequence ID" value="ABM59363.1"/>
    <property type="molecule type" value="Genomic_DNA"/>
</dbReference>
<dbReference type="PANTHER" id="PTHR37943">
    <property type="entry name" value="PROTEIN VES"/>
    <property type="match status" value="1"/>
</dbReference>
<dbReference type="HOGENOM" id="CLU_090931_5_0_4"/>
<accession>A1WP06</accession>
<dbReference type="InterPro" id="IPR014710">
    <property type="entry name" value="RmlC-like_jellyroll"/>
</dbReference>
<dbReference type="PANTHER" id="PTHR37943:SF1">
    <property type="entry name" value="PROTEIN VES"/>
    <property type="match status" value="1"/>
</dbReference>
<dbReference type="Proteomes" id="UP000000374">
    <property type="component" value="Chromosome"/>
</dbReference>
<protein>
    <recommendedName>
        <fullName evidence="3">HutD family protein</fullName>
    </recommendedName>
</protein>
<evidence type="ECO:0000313" key="2">
    <source>
        <dbReference type="Proteomes" id="UP000000374"/>
    </source>
</evidence>
<dbReference type="Gene3D" id="2.60.120.10">
    <property type="entry name" value="Jelly Rolls"/>
    <property type="match status" value="1"/>
</dbReference>
<evidence type="ECO:0008006" key="3">
    <source>
        <dbReference type="Google" id="ProtNLM"/>
    </source>
</evidence>
<keyword evidence="2" id="KW-1185">Reference proteome</keyword>
<reference evidence="2" key="1">
    <citation type="submission" date="2006-12" db="EMBL/GenBank/DDBJ databases">
        <title>Complete sequence of chromosome 1 of Verminephrobacter eiseniae EF01-2.</title>
        <authorList>
            <person name="Copeland A."/>
            <person name="Lucas S."/>
            <person name="Lapidus A."/>
            <person name="Barry K."/>
            <person name="Detter J.C."/>
            <person name="Glavina del Rio T."/>
            <person name="Dalin E."/>
            <person name="Tice H."/>
            <person name="Pitluck S."/>
            <person name="Chertkov O."/>
            <person name="Brettin T."/>
            <person name="Bruce D."/>
            <person name="Han C."/>
            <person name="Tapia R."/>
            <person name="Gilna P."/>
            <person name="Schmutz J."/>
            <person name="Larimer F."/>
            <person name="Land M."/>
            <person name="Hauser L."/>
            <person name="Kyrpides N."/>
            <person name="Kim E."/>
            <person name="Stahl D."/>
            <person name="Richardson P."/>
        </authorList>
    </citation>
    <scope>NUCLEOTIDE SEQUENCE [LARGE SCALE GENOMIC DNA]</scope>
    <source>
        <strain evidence="2">EF01-2</strain>
    </source>
</reference>
<dbReference type="InterPro" id="IPR010282">
    <property type="entry name" value="Uncharacterised_HutD/Ves"/>
</dbReference>
<dbReference type="AlphaFoldDB" id="A1WP06"/>